<evidence type="ECO:0000313" key="2">
    <source>
        <dbReference type="EMBL" id="GIY07676.1"/>
    </source>
</evidence>
<comment type="caution">
    <text evidence="2">The sequence shown here is derived from an EMBL/GenBank/DDBJ whole genome shotgun (WGS) entry which is preliminary data.</text>
</comment>
<name>A0AAV4QHU2_9ARAC</name>
<sequence>MVFFVILQSNIRQKGENSPNLSATANPNLRGSHDDAERMRERFGYIGVIDLPSCHSLTKHLPDFLGYRLALLPGLSGNFEIIRQISEGS</sequence>
<feature type="region of interest" description="Disordered" evidence="1">
    <location>
        <begin position="15"/>
        <end position="34"/>
    </location>
</feature>
<protein>
    <submittedName>
        <fullName evidence="2">Uncharacterized protein</fullName>
    </submittedName>
</protein>
<evidence type="ECO:0000256" key="1">
    <source>
        <dbReference type="SAM" id="MobiDB-lite"/>
    </source>
</evidence>
<reference evidence="2 3" key="1">
    <citation type="submission" date="2021-06" db="EMBL/GenBank/DDBJ databases">
        <title>Caerostris darwini draft genome.</title>
        <authorList>
            <person name="Kono N."/>
            <person name="Arakawa K."/>
        </authorList>
    </citation>
    <scope>NUCLEOTIDE SEQUENCE [LARGE SCALE GENOMIC DNA]</scope>
</reference>
<evidence type="ECO:0000313" key="3">
    <source>
        <dbReference type="Proteomes" id="UP001054837"/>
    </source>
</evidence>
<gene>
    <name evidence="2" type="ORF">CDAR_26411</name>
</gene>
<organism evidence="2 3">
    <name type="scientific">Caerostris darwini</name>
    <dbReference type="NCBI Taxonomy" id="1538125"/>
    <lineage>
        <taxon>Eukaryota</taxon>
        <taxon>Metazoa</taxon>
        <taxon>Ecdysozoa</taxon>
        <taxon>Arthropoda</taxon>
        <taxon>Chelicerata</taxon>
        <taxon>Arachnida</taxon>
        <taxon>Araneae</taxon>
        <taxon>Araneomorphae</taxon>
        <taxon>Entelegynae</taxon>
        <taxon>Araneoidea</taxon>
        <taxon>Araneidae</taxon>
        <taxon>Caerostris</taxon>
    </lineage>
</organism>
<accession>A0AAV4QHU2</accession>
<dbReference type="EMBL" id="BPLQ01004379">
    <property type="protein sequence ID" value="GIY07676.1"/>
    <property type="molecule type" value="Genomic_DNA"/>
</dbReference>
<dbReference type="AlphaFoldDB" id="A0AAV4QHU2"/>
<feature type="compositionally biased region" description="Polar residues" evidence="1">
    <location>
        <begin position="15"/>
        <end position="29"/>
    </location>
</feature>
<proteinExistence type="predicted"/>
<keyword evidence="3" id="KW-1185">Reference proteome</keyword>
<dbReference type="Proteomes" id="UP001054837">
    <property type="component" value="Unassembled WGS sequence"/>
</dbReference>